<dbReference type="PROSITE" id="PS51186">
    <property type="entry name" value="GNAT"/>
    <property type="match status" value="1"/>
</dbReference>
<dbReference type="SUPFAM" id="SSF55729">
    <property type="entry name" value="Acyl-CoA N-acyltransferases (Nat)"/>
    <property type="match status" value="1"/>
</dbReference>
<reference evidence="2 3" key="1">
    <citation type="submission" date="2019-02" db="EMBL/GenBank/DDBJ databases">
        <title>Deep-cultivation of Planctomycetes and their phenomic and genomic characterization uncovers novel biology.</title>
        <authorList>
            <person name="Wiegand S."/>
            <person name="Jogler M."/>
            <person name="Boedeker C."/>
            <person name="Pinto D."/>
            <person name="Vollmers J."/>
            <person name="Rivas-Marin E."/>
            <person name="Kohn T."/>
            <person name="Peeters S.H."/>
            <person name="Heuer A."/>
            <person name="Rast P."/>
            <person name="Oberbeckmann S."/>
            <person name="Bunk B."/>
            <person name="Jeske O."/>
            <person name="Meyerdierks A."/>
            <person name="Storesund J.E."/>
            <person name="Kallscheuer N."/>
            <person name="Luecker S."/>
            <person name="Lage O.M."/>
            <person name="Pohl T."/>
            <person name="Merkel B.J."/>
            <person name="Hornburger P."/>
            <person name="Mueller R.-W."/>
            <person name="Bruemmer F."/>
            <person name="Labrenz M."/>
            <person name="Spormann A.M."/>
            <person name="Op den Camp H."/>
            <person name="Overmann J."/>
            <person name="Amann R."/>
            <person name="Jetten M.S.M."/>
            <person name="Mascher T."/>
            <person name="Medema M.H."/>
            <person name="Devos D.P."/>
            <person name="Kaster A.-K."/>
            <person name="Ovreas L."/>
            <person name="Rohde M."/>
            <person name="Galperin M.Y."/>
            <person name="Jogler C."/>
        </authorList>
    </citation>
    <scope>NUCLEOTIDE SEQUENCE [LARGE SCALE GENOMIC DNA]</scope>
    <source>
        <strain evidence="2 3">EC9</strain>
    </source>
</reference>
<sequence>MALIRPFQNSDTNRLAVAWREHWQTVGPIVSTTSAQLEQAILDKPFFEFDHMLVIEEEGQLVGFSHLQTDPSDDPPIRARIASFCVGQCADRRASAEALLQASIDLSAEAGIREFEVGTVLGDLSGLVGLEPYSGVIGIPDSDHLMVELLTADGFEPRTPMIAMELDLTSFRAPVDRELLLLRRMATIDERPQQLPTEWRAACAHSHFDITEFVVSNRTGQELASATFYLSDRDALVMDRGLLYLANFDSLSGNPLDVDLAAEVRYAVAGSLPSMVQRRFHTVRAIINSEKPSAPARIDFLTRLGFHHVATGSAYHRTL</sequence>
<evidence type="ECO:0000259" key="1">
    <source>
        <dbReference type="PROSITE" id="PS51186"/>
    </source>
</evidence>
<dbReference type="InterPro" id="IPR016181">
    <property type="entry name" value="Acyl_CoA_acyltransferase"/>
</dbReference>
<evidence type="ECO:0000313" key="3">
    <source>
        <dbReference type="Proteomes" id="UP000319557"/>
    </source>
</evidence>
<dbReference type="KEGG" id="ruv:EC9_16090"/>
<name>A0A517LXS1_9BACT</name>
<dbReference type="GO" id="GO:0016747">
    <property type="term" value="F:acyltransferase activity, transferring groups other than amino-acyl groups"/>
    <property type="evidence" value="ECO:0007669"/>
    <property type="project" value="InterPro"/>
</dbReference>
<keyword evidence="3" id="KW-1185">Reference proteome</keyword>
<dbReference type="OrthoDB" id="241885at2"/>
<gene>
    <name evidence="2" type="ORF">EC9_16090</name>
</gene>
<organism evidence="2 3">
    <name type="scientific">Rosistilla ulvae</name>
    <dbReference type="NCBI Taxonomy" id="1930277"/>
    <lineage>
        <taxon>Bacteria</taxon>
        <taxon>Pseudomonadati</taxon>
        <taxon>Planctomycetota</taxon>
        <taxon>Planctomycetia</taxon>
        <taxon>Pirellulales</taxon>
        <taxon>Pirellulaceae</taxon>
        <taxon>Rosistilla</taxon>
    </lineage>
</organism>
<evidence type="ECO:0000313" key="2">
    <source>
        <dbReference type="EMBL" id="QDS87431.1"/>
    </source>
</evidence>
<dbReference type="InterPro" id="IPR000182">
    <property type="entry name" value="GNAT_dom"/>
</dbReference>
<accession>A0A517LXS1</accession>
<proteinExistence type="predicted"/>
<dbReference type="AlphaFoldDB" id="A0A517LXS1"/>
<feature type="domain" description="N-acetyltransferase" evidence="1">
    <location>
        <begin position="2"/>
        <end position="169"/>
    </location>
</feature>
<dbReference type="EMBL" id="CP036261">
    <property type="protein sequence ID" value="QDS87431.1"/>
    <property type="molecule type" value="Genomic_DNA"/>
</dbReference>
<dbReference type="RefSeq" id="WP_145343791.1">
    <property type="nucleotide sequence ID" value="NZ_CP036261.1"/>
</dbReference>
<protein>
    <recommendedName>
        <fullName evidence="1">N-acetyltransferase domain-containing protein</fullName>
    </recommendedName>
</protein>
<dbReference type="Gene3D" id="3.40.630.30">
    <property type="match status" value="1"/>
</dbReference>
<dbReference type="Proteomes" id="UP000319557">
    <property type="component" value="Chromosome"/>
</dbReference>